<organism evidence="4 5">
    <name type="scientific">Mycena alexandri</name>
    <dbReference type="NCBI Taxonomy" id="1745969"/>
    <lineage>
        <taxon>Eukaryota</taxon>
        <taxon>Fungi</taxon>
        <taxon>Dikarya</taxon>
        <taxon>Basidiomycota</taxon>
        <taxon>Agaricomycotina</taxon>
        <taxon>Agaricomycetes</taxon>
        <taxon>Agaricomycetidae</taxon>
        <taxon>Agaricales</taxon>
        <taxon>Marasmiineae</taxon>
        <taxon>Mycenaceae</taxon>
        <taxon>Mycena</taxon>
    </lineage>
</organism>
<accession>A0AAD6TGM6</accession>
<keyword evidence="2" id="KW-0732">Signal</keyword>
<sequence>MLLALPLVILSAVLTAQANIAHDAQAVSRRHPRISVPRPPLESPKNLKKRKSCKAPTTSKTTPKATKATSTTHISTKKTTTTTKKKAAATPVTQIAVAGLIKVTDNSCGPSGATTKISSSAGPNGAEEWLNCGVSGSGWKPPFMTAKDIISKDLGDALKDSNSPFKACAAYVSIFEKYAAQHGLPAIMLASFAMQESSCNKDTVGGNGEQGLMQITKDKCGGAPGGNCRDPDFNVKTAAAYFANNLDDNGGNLLLTIGQYNGWDVGLTAKKATSVRYSDCLAQQNLDYLHQFLNGWMQNVDAYSAGLGTFHNLDVCPGKK</sequence>
<keyword evidence="5" id="KW-1185">Reference proteome</keyword>
<evidence type="ECO:0000259" key="3">
    <source>
        <dbReference type="Pfam" id="PF01464"/>
    </source>
</evidence>
<evidence type="ECO:0000313" key="4">
    <source>
        <dbReference type="EMBL" id="KAJ7045718.1"/>
    </source>
</evidence>
<dbReference type="SUPFAM" id="SSF53955">
    <property type="entry name" value="Lysozyme-like"/>
    <property type="match status" value="1"/>
</dbReference>
<feature type="compositionally biased region" description="Low complexity" evidence="1">
    <location>
        <begin position="54"/>
        <end position="82"/>
    </location>
</feature>
<feature type="region of interest" description="Disordered" evidence="1">
    <location>
        <begin position="24"/>
        <end position="82"/>
    </location>
</feature>
<reference evidence="4" key="1">
    <citation type="submission" date="2023-03" db="EMBL/GenBank/DDBJ databases">
        <title>Massive genome expansion in bonnet fungi (Mycena s.s.) driven by repeated elements and novel gene families across ecological guilds.</title>
        <authorList>
            <consortium name="Lawrence Berkeley National Laboratory"/>
            <person name="Harder C.B."/>
            <person name="Miyauchi S."/>
            <person name="Viragh M."/>
            <person name="Kuo A."/>
            <person name="Thoen E."/>
            <person name="Andreopoulos B."/>
            <person name="Lu D."/>
            <person name="Skrede I."/>
            <person name="Drula E."/>
            <person name="Henrissat B."/>
            <person name="Morin E."/>
            <person name="Kohler A."/>
            <person name="Barry K."/>
            <person name="LaButti K."/>
            <person name="Morin E."/>
            <person name="Salamov A."/>
            <person name="Lipzen A."/>
            <person name="Mereny Z."/>
            <person name="Hegedus B."/>
            <person name="Baldrian P."/>
            <person name="Stursova M."/>
            <person name="Weitz H."/>
            <person name="Taylor A."/>
            <person name="Grigoriev I.V."/>
            <person name="Nagy L.G."/>
            <person name="Martin F."/>
            <person name="Kauserud H."/>
        </authorList>
    </citation>
    <scope>NUCLEOTIDE SEQUENCE</scope>
    <source>
        <strain evidence="4">CBHHK200</strain>
    </source>
</reference>
<dbReference type="AlphaFoldDB" id="A0AAD6TGM6"/>
<evidence type="ECO:0000256" key="2">
    <source>
        <dbReference type="SAM" id="SignalP"/>
    </source>
</evidence>
<comment type="caution">
    <text evidence="4">The sequence shown here is derived from an EMBL/GenBank/DDBJ whole genome shotgun (WGS) entry which is preliminary data.</text>
</comment>
<name>A0AAD6TGM6_9AGAR</name>
<dbReference type="EMBL" id="JARJCM010000004">
    <property type="protein sequence ID" value="KAJ7045718.1"/>
    <property type="molecule type" value="Genomic_DNA"/>
</dbReference>
<protein>
    <submittedName>
        <fullName evidence="4">Lysozyme-like protein</fullName>
    </submittedName>
</protein>
<dbReference type="Gene3D" id="1.10.530.10">
    <property type="match status" value="1"/>
</dbReference>
<feature type="signal peptide" evidence="2">
    <location>
        <begin position="1"/>
        <end position="18"/>
    </location>
</feature>
<dbReference type="Proteomes" id="UP001218188">
    <property type="component" value="Unassembled WGS sequence"/>
</dbReference>
<dbReference type="InterPro" id="IPR008258">
    <property type="entry name" value="Transglycosylase_SLT_dom_1"/>
</dbReference>
<feature type="chain" id="PRO_5042110733" evidence="2">
    <location>
        <begin position="19"/>
        <end position="320"/>
    </location>
</feature>
<gene>
    <name evidence="4" type="ORF">C8F04DRAFT_446613</name>
</gene>
<feature type="domain" description="Transglycosylase SLT" evidence="3">
    <location>
        <begin position="174"/>
        <end position="262"/>
    </location>
</feature>
<evidence type="ECO:0000313" key="5">
    <source>
        <dbReference type="Proteomes" id="UP001218188"/>
    </source>
</evidence>
<proteinExistence type="predicted"/>
<dbReference type="InterPro" id="IPR023346">
    <property type="entry name" value="Lysozyme-like_dom_sf"/>
</dbReference>
<evidence type="ECO:0000256" key="1">
    <source>
        <dbReference type="SAM" id="MobiDB-lite"/>
    </source>
</evidence>
<dbReference type="Pfam" id="PF01464">
    <property type="entry name" value="SLT"/>
    <property type="match status" value="1"/>
</dbReference>